<feature type="domain" description="Aconitase A/isopropylmalate dehydratase small subunit swivel" evidence="16">
    <location>
        <begin position="699"/>
        <end position="826"/>
    </location>
</feature>
<comment type="similarity">
    <text evidence="6 14">Belongs to the aconitase/IPM isomerase family.</text>
</comment>
<comment type="pathway">
    <text evidence="5">Organic acid metabolism; propanoate degradation.</text>
</comment>
<accession>A0A240C3W8</accession>
<dbReference type="NCBIfam" id="TIGR01341">
    <property type="entry name" value="aconitase_1"/>
    <property type="match status" value="1"/>
</dbReference>
<dbReference type="FunFam" id="3.20.19.10:FF:000001">
    <property type="entry name" value="Aconitate hydratase"/>
    <property type="match status" value="1"/>
</dbReference>
<evidence type="ECO:0000256" key="12">
    <source>
        <dbReference type="ARBA" id="ARBA00023239"/>
    </source>
</evidence>
<evidence type="ECO:0000313" key="17">
    <source>
        <dbReference type="EMBL" id="GGA94135.1"/>
    </source>
</evidence>
<keyword evidence="10 14" id="KW-0408">Iron</keyword>
<dbReference type="FunFam" id="3.30.499.10:FF:000002">
    <property type="entry name" value="Aconitate hydratase"/>
    <property type="match status" value="1"/>
</dbReference>
<keyword evidence="8" id="KW-0816">Tricarboxylic acid cycle</keyword>
<evidence type="ECO:0000256" key="10">
    <source>
        <dbReference type="ARBA" id="ARBA00023004"/>
    </source>
</evidence>
<reference evidence="20" key="3">
    <citation type="journal article" date="2019" name="Int. J. Syst. Evol. Microbiol.">
        <title>The Global Catalogue of Microorganisms (GCM) 10K type strain sequencing project: providing services to taxonomists for standard genome sequencing and annotation.</title>
        <authorList>
            <consortium name="The Broad Institute Genomics Platform"/>
            <consortium name="The Broad Institute Genome Sequencing Center for Infectious Disease"/>
            <person name="Wu L."/>
            <person name="Ma J."/>
        </authorList>
    </citation>
    <scope>NUCLEOTIDE SEQUENCE [LARGE SCALE GENOMIC DNA]</scope>
    <source>
        <strain evidence="20">CCM 4175</strain>
    </source>
</reference>
<evidence type="ECO:0000259" key="16">
    <source>
        <dbReference type="Pfam" id="PF00694"/>
    </source>
</evidence>
<dbReference type="KEGG" id="smus:C7J88_03055"/>
<dbReference type="GO" id="GO:0019679">
    <property type="term" value="P:propionate metabolic process, methylcitrate cycle"/>
    <property type="evidence" value="ECO:0007669"/>
    <property type="project" value="UniProtKB-ARBA"/>
</dbReference>
<dbReference type="GO" id="GO:0006099">
    <property type="term" value="P:tricarboxylic acid cycle"/>
    <property type="evidence" value="ECO:0007669"/>
    <property type="project" value="UniProtKB-UniPathway"/>
</dbReference>
<dbReference type="PROSITE" id="PS01244">
    <property type="entry name" value="ACONITASE_2"/>
    <property type="match status" value="1"/>
</dbReference>
<keyword evidence="14" id="KW-0004">4Fe-4S</keyword>
<evidence type="ECO:0000256" key="8">
    <source>
        <dbReference type="ARBA" id="ARBA00022532"/>
    </source>
</evidence>
<comment type="function">
    <text evidence="14">Catalyzes the isomerization of citrate to isocitrate via cis-aconitate.</text>
</comment>
<evidence type="ECO:0000256" key="2">
    <source>
        <dbReference type="ARBA" id="ARBA00001966"/>
    </source>
</evidence>
<dbReference type="PRINTS" id="PR00415">
    <property type="entry name" value="ACONITASE"/>
</dbReference>
<dbReference type="Gene3D" id="3.20.19.10">
    <property type="entry name" value="Aconitase, domain 4"/>
    <property type="match status" value="1"/>
</dbReference>
<evidence type="ECO:0000256" key="5">
    <source>
        <dbReference type="ARBA" id="ARBA00005026"/>
    </source>
</evidence>
<evidence type="ECO:0000256" key="4">
    <source>
        <dbReference type="ARBA" id="ARBA00004717"/>
    </source>
</evidence>
<dbReference type="Pfam" id="PF00694">
    <property type="entry name" value="Aconitase_C"/>
    <property type="match status" value="1"/>
</dbReference>
<dbReference type="GO" id="GO:0047456">
    <property type="term" value="F:2-methylisocitrate dehydratase activity"/>
    <property type="evidence" value="ECO:0007669"/>
    <property type="project" value="UniProtKB-EC"/>
</dbReference>
<proteinExistence type="inferred from homology"/>
<dbReference type="InterPro" id="IPR006249">
    <property type="entry name" value="Aconitase/IRP2"/>
</dbReference>
<dbReference type="Pfam" id="PF00330">
    <property type="entry name" value="Aconitase"/>
    <property type="match status" value="1"/>
</dbReference>
<dbReference type="UniPathway" id="UPA00223">
    <property type="reaction ID" value="UER00718"/>
</dbReference>
<protein>
    <recommendedName>
        <fullName evidence="14">Aconitate hydratase</fullName>
        <shortName evidence="14">Aconitase</shortName>
        <ecNumber evidence="14">4.2.1.3</ecNumber>
    </recommendedName>
</protein>
<keyword evidence="9" id="KW-0479">Metal-binding</keyword>
<dbReference type="GO" id="GO:0003994">
    <property type="term" value="F:aconitate hydratase activity"/>
    <property type="evidence" value="ECO:0007669"/>
    <property type="project" value="UniProtKB-EC"/>
</dbReference>
<evidence type="ECO:0000259" key="15">
    <source>
        <dbReference type="Pfam" id="PF00330"/>
    </source>
</evidence>
<dbReference type="InterPro" id="IPR001030">
    <property type="entry name" value="Acoase/IPM_deHydtase_lsu_aba"/>
</dbReference>
<reference evidence="18 19" key="2">
    <citation type="submission" date="2017-06" db="EMBL/GenBank/DDBJ databases">
        <authorList>
            <consortium name="Pathogen Informatics"/>
        </authorList>
    </citation>
    <scope>NUCLEOTIDE SEQUENCE [LARGE SCALE GENOMIC DNA]</scope>
    <source>
        <strain evidence="18 19">NCTC13833</strain>
    </source>
</reference>
<dbReference type="InterPro" id="IPR000573">
    <property type="entry name" value="AconitaseA/IPMdHydase_ssu_swvl"/>
</dbReference>
<evidence type="ECO:0000313" key="18">
    <source>
        <dbReference type="EMBL" id="SNW02811.1"/>
    </source>
</evidence>
<comment type="cofactor">
    <cofactor evidence="2">
        <name>[4Fe-4S] cluster</name>
        <dbReference type="ChEBI" id="CHEBI:49883"/>
    </cofactor>
</comment>
<feature type="domain" description="Aconitase/3-isopropylmalate dehydratase large subunit alpha/beta/alpha" evidence="15">
    <location>
        <begin position="73"/>
        <end position="569"/>
    </location>
</feature>
<dbReference type="GO" id="GO:0046872">
    <property type="term" value="F:metal ion binding"/>
    <property type="evidence" value="ECO:0007669"/>
    <property type="project" value="UniProtKB-KW"/>
</dbReference>
<dbReference type="EC" id="4.2.1.3" evidence="14"/>
<dbReference type="GO" id="GO:0051539">
    <property type="term" value="F:4 iron, 4 sulfur cluster binding"/>
    <property type="evidence" value="ECO:0007669"/>
    <property type="project" value="UniProtKB-KW"/>
</dbReference>
<dbReference type="FunFam" id="3.30.499.10:FF:000005">
    <property type="entry name" value="cytoplasmic aconitate hydratase"/>
    <property type="match status" value="1"/>
</dbReference>
<comment type="catalytic activity">
    <reaction evidence="13 14">
        <text>citrate = D-threo-isocitrate</text>
        <dbReference type="Rhea" id="RHEA:10336"/>
        <dbReference type="ChEBI" id="CHEBI:15562"/>
        <dbReference type="ChEBI" id="CHEBI:16947"/>
        <dbReference type="EC" id="4.2.1.3"/>
    </reaction>
</comment>
<comment type="subunit">
    <text evidence="7">Monomer.</text>
</comment>
<dbReference type="UniPathway" id="UPA00946"/>
<dbReference type="EMBL" id="BMCB01000011">
    <property type="protein sequence ID" value="GGA94135.1"/>
    <property type="molecule type" value="Genomic_DNA"/>
</dbReference>
<evidence type="ECO:0000256" key="6">
    <source>
        <dbReference type="ARBA" id="ARBA00007185"/>
    </source>
</evidence>
<dbReference type="NCBIfam" id="NF006757">
    <property type="entry name" value="PRK09277.1"/>
    <property type="match status" value="1"/>
</dbReference>
<dbReference type="Proteomes" id="UP000243706">
    <property type="component" value="Chromosome 1"/>
</dbReference>
<dbReference type="SUPFAM" id="SSF52016">
    <property type="entry name" value="LeuD/IlvD-like"/>
    <property type="match status" value="1"/>
</dbReference>
<keyword evidence="11 14" id="KW-0411">Iron-sulfur</keyword>
<dbReference type="InterPro" id="IPR015928">
    <property type="entry name" value="Aconitase/3IPM_dehydase_swvl"/>
</dbReference>
<sequence length="899" mass="98400">MTANLKEQAKKSFQVNGQDITYYDLNVLEEKGLTKISRLPYSIRVLLESVLRQEDGFVITEDHIKSLATFGKENDKGEVPFKPSRVILQDFTGVPAVVDLASLRKAMDDVGGDLTKINPEVPVDLVIDHSVQVDSYGNPDAVERNMKLEFERNYERYQFLSWATKAFQNYNAVPPATGIVHQVNLEYLANVVHVRDEEGEKVAYPDTLVGTDSHTTMINGLGVLGWGVGGIEAEAGMLGQPSYFPIPEVIGVRLSNELPQGATATDLALRVTELLRQKGVVGKFVEFFGPGVDKLPLADRATIANMAPEYGATCGFFPVDDETLKYLRLTGRSAEHIDAVEKYLKENHLFFDVEEEPNYTDIVDLDLSTVEASLSGPKRPQDLIFLSNMKEAFQKSVTAPAGNQGHGFDESEFDKKATINFKDGRKSEMKTGDIAIAAITSCTNTSNPYVMLGAGLLAKKAIAKGLKVPDYVKTSLAPGSKVVTGYLRDAGLQEYLDQLGFNLVGYGCTTCIGNSGPLLEEIEAAIAKEDLLVTSVLSGNRNFEGRIHPLVKANYLASPPLVVAYALAGTVDIDLQNEPLGQDAEGNDVFLKDIWPSIQEVSDTVDSVVTPELFKEEYANVYENNELWNEINTTDQPLYDFDSSSTYIQNPTFFQGLSKEPGTIQPLTGLRVMGKFGDSVTTDHISPAGAIGKDTPAGKYLLENGVSPRDFNSYGSRRGNHEVMVRGTFANIRIKNQLAPGTEGGFTTYWPTNEVMPIFDAAMKYKQDGTGLVVLAGNDYGMGSSRDWAAKGTNLLGVKTVIAQSYERIHRSNLVMMGVLPLQFKDGESADTLGLDGQETIKVDIDETVQPGQLVKVTATKADGTEVVFEAIARFDSNVEMDYYRHGGILQLVLRKKLA</sequence>
<evidence type="ECO:0000313" key="20">
    <source>
        <dbReference type="Proteomes" id="UP000652995"/>
    </source>
</evidence>
<keyword evidence="20" id="KW-1185">Reference proteome</keyword>
<dbReference type="OrthoDB" id="9764318at2"/>
<gene>
    <name evidence="18" type="primary">acnA</name>
    <name evidence="17" type="ORF">GCM10007183_17950</name>
    <name evidence="18" type="ORF">SAMEA4412661_01269</name>
</gene>
<evidence type="ECO:0000256" key="14">
    <source>
        <dbReference type="RuleBase" id="RU361275"/>
    </source>
</evidence>
<evidence type="ECO:0000256" key="7">
    <source>
        <dbReference type="ARBA" id="ARBA00011245"/>
    </source>
</evidence>
<comment type="catalytic activity">
    <reaction evidence="1">
        <text>(2S,3R)-3-hydroxybutane-1,2,3-tricarboxylate = 2-methyl-cis-aconitate + H2O</text>
        <dbReference type="Rhea" id="RHEA:17941"/>
        <dbReference type="ChEBI" id="CHEBI:15377"/>
        <dbReference type="ChEBI" id="CHEBI:57429"/>
        <dbReference type="ChEBI" id="CHEBI:57872"/>
        <dbReference type="EC" id="4.2.1.99"/>
    </reaction>
</comment>
<dbReference type="InterPro" id="IPR036008">
    <property type="entry name" value="Aconitase_4Fe-4S_dom"/>
</dbReference>
<evidence type="ECO:0000256" key="1">
    <source>
        <dbReference type="ARBA" id="ARBA00000118"/>
    </source>
</evidence>
<dbReference type="InterPro" id="IPR018136">
    <property type="entry name" value="Aconitase_4Fe-4S_BS"/>
</dbReference>
<dbReference type="Gene3D" id="3.30.499.10">
    <property type="entry name" value="Aconitase, domain 3"/>
    <property type="match status" value="2"/>
</dbReference>
<evidence type="ECO:0000256" key="11">
    <source>
        <dbReference type="ARBA" id="ARBA00023014"/>
    </source>
</evidence>
<keyword evidence="12 14" id="KW-0456">Lyase</keyword>
<dbReference type="AlphaFoldDB" id="A0A240C3W8"/>
<name>A0A240C3W8_9STAP</name>
<dbReference type="RefSeq" id="WP_095117094.1">
    <property type="nucleotide sequence ID" value="NZ_BMCB01000011.1"/>
</dbReference>
<dbReference type="CDD" id="cd01586">
    <property type="entry name" value="AcnA_IRP"/>
    <property type="match status" value="1"/>
</dbReference>
<dbReference type="Proteomes" id="UP000652995">
    <property type="component" value="Unassembled WGS sequence"/>
</dbReference>
<evidence type="ECO:0000256" key="13">
    <source>
        <dbReference type="ARBA" id="ARBA00023501"/>
    </source>
</evidence>
<dbReference type="NCBIfam" id="NF009520">
    <property type="entry name" value="PRK12881.1"/>
    <property type="match status" value="1"/>
</dbReference>
<dbReference type="PANTHER" id="PTHR11670">
    <property type="entry name" value="ACONITASE/IRON-RESPONSIVE ELEMENT FAMILY MEMBER"/>
    <property type="match status" value="1"/>
</dbReference>
<dbReference type="SUPFAM" id="SSF53732">
    <property type="entry name" value="Aconitase iron-sulfur domain"/>
    <property type="match status" value="1"/>
</dbReference>
<reference evidence="17" key="4">
    <citation type="submission" date="2024-05" db="EMBL/GenBank/DDBJ databases">
        <authorList>
            <person name="Sun Q."/>
            <person name="Sedlacek I."/>
        </authorList>
    </citation>
    <scope>NUCLEOTIDE SEQUENCE</scope>
    <source>
        <strain evidence="17">CCM 4175</strain>
    </source>
</reference>
<evidence type="ECO:0000256" key="3">
    <source>
        <dbReference type="ARBA" id="ARBA00002737"/>
    </source>
</evidence>
<reference evidence="17" key="1">
    <citation type="journal article" date="2014" name="Int. J. Syst. Evol. Microbiol.">
        <title>Complete genome of a new Firmicutes species belonging to the dominant human colonic microbiota ('Ruminococcus bicirculans') reveals two chromosomes and a selective capacity to utilize plant glucans.</title>
        <authorList>
            <consortium name="NISC Comparative Sequencing Program"/>
            <person name="Wegmann U."/>
            <person name="Louis P."/>
            <person name="Goesmann A."/>
            <person name="Henrissat B."/>
            <person name="Duncan S.H."/>
            <person name="Flint H.J."/>
        </authorList>
    </citation>
    <scope>NUCLEOTIDE SEQUENCE</scope>
    <source>
        <strain evidence="17">CCM 4175</strain>
    </source>
</reference>
<dbReference type="InterPro" id="IPR044137">
    <property type="entry name" value="AcnA_IRP_Swivel"/>
</dbReference>
<comment type="function">
    <text evidence="3">Involved in the catabolism of short chain fatty acids (SCFA) via the tricarboxylic acid (TCA)(acetyl degradation route) and probably the 2-methylcitrate cycle I (propionate degradation route). Catalyzes the reversible isomerization of citrate to isocitrate via cis-aconitate. Could catalyze the hydration of 2-methyl-cis-aconitate to yield (2R,3S)-2-methylisocitrate. The apo form of AcnA functions as a RNA-binding regulatory protein.</text>
</comment>
<evidence type="ECO:0000256" key="9">
    <source>
        <dbReference type="ARBA" id="ARBA00022723"/>
    </source>
</evidence>
<dbReference type="Gene3D" id="6.10.190.10">
    <property type="match status" value="1"/>
</dbReference>
<dbReference type="CDD" id="cd01580">
    <property type="entry name" value="AcnA_IRP_Swivel"/>
    <property type="match status" value="1"/>
</dbReference>
<evidence type="ECO:0000313" key="19">
    <source>
        <dbReference type="Proteomes" id="UP000243706"/>
    </source>
</evidence>
<dbReference type="EMBL" id="LT906464">
    <property type="protein sequence ID" value="SNW02811.1"/>
    <property type="molecule type" value="Genomic_DNA"/>
</dbReference>
<dbReference type="InterPro" id="IPR015931">
    <property type="entry name" value="Acnase/IPM_dHydase_lsu_aba_1/3"/>
</dbReference>
<dbReference type="PROSITE" id="PS00450">
    <property type="entry name" value="ACONITASE_1"/>
    <property type="match status" value="1"/>
</dbReference>
<comment type="pathway">
    <text evidence="4">Carbohydrate metabolism; tricarboxylic acid cycle; isocitrate from oxaloacetate: step 2/2.</text>
</comment>
<organism evidence="18 19">
    <name type="scientific">Staphylococcus muscae</name>
    <dbReference type="NCBI Taxonomy" id="1294"/>
    <lineage>
        <taxon>Bacteria</taxon>
        <taxon>Bacillati</taxon>
        <taxon>Bacillota</taxon>
        <taxon>Bacilli</taxon>
        <taxon>Bacillales</taxon>
        <taxon>Staphylococcaceae</taxon>
        <taxon>Staphylococcus</taxon>
    </lineage>
</organism>